<dbReference type="Proteomes" id="UP001186974">
    <property type="component" value="Unassembled WGS sequence"/>
</dbReference>
<protein>
    <submittedName>
        <fullName evidence="1">Uncharacterized protein</fullName>
    </submittedName>
</protein>
<gene>
    <name evidence="1" type="ORF">LTS18_012856</name>
</gene>
<evidence type="ECO:0000313" key="1">
    <source>
        <dbReference type="EMBL" id="KAK3048956.1"/>
    </source>
</evidence>
<name>A0ACC3CWV2_9PEZI</name>
<sequence length="274" mass="30573">MPLKGIKTKSERDLRRRRTLDISTFTTRQPREESPPRRRPSSSLALDAGGALNHDDGSRDPEVHRMSAFIRTPPSTEETPSPTTPPIQDATPDTRRFSMLRFRNASDSQLSRKFKEHRENGVPPVPVVPASTSDRQRQRHIDIMEASRSNLGPTIITTAPTMDTVTSKADRRKSKFHPFTRQKQSLGPIVVEPESARTSLEKRPRKSGQYTVFSSLRRGKTSDGLGGLSRNLKPASEQELAPPVNGDATTEHLAPPPSRLSQSSQRSFRASEDH</sequence>
<accession>A0ACC3CWV2</accession>
<evidence type="ECO:0000313" key="2">
    <source>
        <dbReference type="Proteomes" id="UP001186974"/>
    </source>
</evidence>
<keyword evidence="2" id="KW-1185">Reference proteome</keyword>
<reference evidence="1" key="1">
    <citation type="submission" date="2024-09" db="EMBL/GenBank/DDBJ databases">
        <title>Black Yeasts Isolated from many extreme environments.</title>
        <authorList>
            <person name="Coleine C."/>
            <person name="Stajich J.E."/>
            <person name="Selbmann L."/>
        </authorList>
    </citation>
    <scope>NUCLEOTIDE SEQUENCE</scope>
    <source>
        <strain evidence="1">CCFEE 5737</strain>
    </source>
</reference>
<dbReference type="EMBL" id="JAWDJW010010238">
    <property type="protein sequence ID" value="KAK3048956.1"/>
    <property type="molecule type" value="Genomic_DNA"/>
</dbReference>
<feature type="non-terminal residue" evidence="1">
    <location>
        <position position="274"/>
    </location>
</feature>
<proteinExistence type="predicted"/>
<organism evidence="1 2">
    <name type="scientific">Coniosporium uncinatum</name>
    <dbReference type="NCBI Taxonomy" id="93489"/>
    <lineage>
        <taxon>Eukaryota</taxon>
        <taxon>Fungi</taxon>
        <taxon>Dikarya</taxon>
        <taxon>Ascomycota</taxon>
        <taxon>Pezizomycotina</taxon>
        <taxon>Dothideomycetes</taxon>
        <taxon>Dothideomycetes incertae sedis</taxon>
        <taxon>Coniosporium</taxon>
    </lineage>
</organism>
<comment type="caution">
    <text evidence="1">The sequence shown here is derived from an EMBL/GenBank/DDBJ whole genome shotgun (WGS) entry which is preliminary data.</text>
</comment>